<protein>
    <recommendedName>
        <fullName evidence="5">ZCF37</fullName>
    </recommendedName>
</protein>
<reference evidence="3" key="1">
    <citation type="journal article" date="2023" name="Nat. Commun.">
        <title>Diploid and tetraploid genomes of Acorus and the evolution of monocots.</title>
        <authorList>
            <person name="Ma L."/>
            <person name="Liu K.W."/>
            <person name="Li Z."/>
            <person name="Hsiao Y.Y."/>
            <person name="Qi Y."/>
            <person name="Fu T."/>
            <person name="Tang G.D."/>
            <person name="Zhang D."/>
            <person name="Sun W.H."/>
            <person name="Liu D.K."/>
            <person name="Li Y."/>
            <person name="Chen G.Z."/>
            <person name="Liu X.D."/>
            <person name="Liao X.Y."/>
            <person name="Jiang Y.T."/>
            <person name="Yu X."/>
            <person name="Hao Y."/>
            <person name="Huang J."/>
            <person name="Zhao X.W."/>
            <person name="Ke S."/>
            <person name="Chen Y.Y."/>
            <person name="Wu W.L."/>
            <person name="Hsu J.L."/>
            <person name="Lin Y.F."/>
            <person name="Huang M.D."/>
            <person name="Li C.Y."/>
            <person name="Huang L."/>
            <person name="Wang Z.W."/>
            <person name="Zhao X."/>
            <person name="Zhong W.Y."/>
            <person name="Peng D.H."/>
            <person name="Ahmad S."/>
            <person name="Lan S."/>
            <person name="Zhang J.S."/>
            <person name="Tsai W.C."/>
            <person name="Van de Peer Y."/>
            <person name="Liu Z.J."/>
        </authorList>
    </citation>
    <scope>NUCLEOTIDE SEQUENCE</scope>
    <source>
        <strain evidence="3">CP</strain>
    </source>
</reference>
<gene>
    <name evidence="3" type="ORF">QJS10_CPB13g00538</name>
</gene>
<dbReference type="PANTHER" id="PTHR35275:SF1">
    <property type="entry name" value="OS07G0585900 PROTEIN"/>
    <property type="match status" value="1"/>
</dbReference>
<reference evidence="3" key="2">
    <citation type="submission" date="2023-06" db="EMBL/GenBank/DDBJ databases">
        <authorList>
            <person name="Ma L."/>
            <person name="Liu K.-W."/>
            <person name="Li Z."/>
            <person name="Hsiao Y.-Y."/>
            <person name="Qi Y."/>
            <person name="Fu T."/>
            <person name="Tang G."/>
            <person name="Zhang D."/>
            <person name="Sun W.-H."/>
            <person name="Liu D.-K."/>
            <person name="Li Y."/>
            <person name="Chen G.-Z."/>
            <person name="Liu X.-D."/>
            <person name="Liao X.-Y."/>
            <person name="Jiang Y.-T."/>
            <person name="Yu X."/>
            <person name="Hao Y."/>
            <person name="Huang J."/>
            <person name="Zhao X.-W."/>
            <person name="Ke S."/>
            <person name="Chen Y.-Y."/>
            <person name="Wu W.-L."/>
            <person name="Hsu J.-L."/>
            <person name="Lin Y.-F."/>
            <person name="Huang M.-D."/>
            <person name="Li C.-Y."/>
            <person name="Huang L."/>
            <person name="Wang Z.-W."/>
            <person name="Zhao X."/>
            <person name="Zhong W.-Y."/>
            <person name="Peng D.-H."/>
            <person name="Ahmad S."/>
            <person name="Lan S."/>
            <person name="Zhang J.-S."/>
            <person name="Tsai W.-C."/>
            <person name="Van De Peer Y."/>
            <person name="Liu Z.-J."/>
        </authorList>
    </citation>
    <scope>NUCLEOTIDE SEQUENCE</scope>
    <source>
        <strain evidence="3">CP</strain>
        <tissue evidence="3">Leaves</tissue>
    </source>
</reference>
<comment type="caution">
    <text evidence="3">The sequence shown here is derived from an EMBL/GenBank/DDBJ whole genome shotgun (WGS) entry which is preliminary data.</text>
</comment>
<feature type="region of interest" description="Disordered" evidence="1">
    <location>
        <begin position="16"/>
        <end position="43"/>
    </location>
</feature>
<evidence type="ECO:0000256" key="1">
    <source>
        <dbReference type="SAM" id="MobiDB-lite"/>
    </source>
</evidence>
<organism evidence="3 4">
    <name type="scientific">Acorus calamus</name>
    <name type="common">Sweet flag</name>
    <dbReference type="NCBI Taxonomy" id="4465"/>
    <lineage>
        <taxon>Eukaryota</taxon>
        <taxon>Viridiplantae</taxon>
        <taxon>Streptophyta</taxon>
        <taxon>Embryophyta</taxon>
        <taxon>Tracheophyta</taxon>
        <taxon>Spermatophyta</taxon>
        <taxon>Magnoliopsida</taxon>
        <taxon>Liliopsida</taxon>
        <taxon>Acoraceae</taxon>
        <taxon>Acorus</taxon>
    </lineage>
</organism>
<feature type="transmembrane region" description="Helical" evidence="2">
    <location>
        <begin position="173"/>
        <end position="204"/>
    </location>
</feature>
<dbReference type="AlphaFoldDB" id="A0AAV9DLC0"/>
<evidence type="ECO:0000256" key="2">
    <source>
        <dbReference type="SAM" id="Phobius"/>
    </source>
</evidence>
<keyword evidence="2" id="KW-1133">Transmembrane helix</keyword>
<dbReference type="InterPro" id="IPR045880">
    <property type="entry name" value="ZCF37"/>
</dbReference>
<name>A0AAV9DLC0_ACOCL</name>
<evidence type="ECO:0000313" key="4">
    <source>
        <dbReference type="Proteomes" id="UP001180020"/>
    </source>
</evidence>
<dbReference type="EMBL" id="JAUJYO010000013">
    <property type="protein sequence ID" value="KAK1300937.1"/>
    <property type="molecule type" value="Genomic_DNA"/>
</dbReference>
<evidence type="ECO:0000313" key="3">
    <source>
        <dbReference type="EMBL" id="KAK1300937.1"/>
    </source>
</evidence>
<keyword evidence="2" id="KW-0812">Transmembrane</keyword>
<dbReference type="Proteomes" id="UP001180020">
    <property type="component" value="Unassembled WGS sequence"/>
</dbReference>
<dbReference type="PANTHER" id="PTHR35275">
    <property type="entry name" value="ZCF37"/>
    <property type="match status" value="1"/>
</dbReference>
<accession>A0AAV9DLC0</accession>
<evidence type="ECO:0008006" key="5">
    <source>
        <dbReference type="Google" id="ProtNLM"/>
    </source>
</evidence>
<keyword evidence="2" id="KW-0472">Membrane</keyword>
<sequence>MIHSIMFCGGASLTHMDEDDLWGPSTPRGGGGSRRKQINKNPYSARGLDKFEKVLAELEARREKIVSQTGSQGPVPVIRFVYSNSQEWVPIIVRQPHPPPPQPNKKSQEELPMKATNPIPMSLPNQKNEESVAAVSATLDDDNNKKKKIMKKSLSMSGRGGIVESMLRWRFSYYWPVVMILILLCLVMSGRIFAIFCTSIWWYIVPSIRGGGSYSKRRSISMKKKECGRRLSEKKLGGDVKKVAAMASVDGLASPRKHPTGKKG</sequence>
<keyword evidence="4" id="KW-1185">Reference proteome</keyword>
<feature type="region of interest" description="Disordered" evidence="1">
    <location>
        <begin position="115"/>
        <end position="138"/>
    </location>
</feature>
<proteinExistence type="predicted"/>